<name>A0A345HR45_9ACTN</name>
<reference evidence="2" key="1">
    <citation type="submission" date="2018-07" db="EMBL/GenBank/DDBJ databases">
        <authorList>
            <person name="Zhao J."/>
        </authorList>
    </citation>
    <scope>NUCLEOTIDE SEQUENCE [LARGE SCALE GENOMIC DNA]</scope>
    <source>
        <strain evidence="2">GSSD-12</strain>
    </source>
</reference>
<dbReference type="OrthoDB" id="9795007at2"/>
<dbReference type="PANTHER" id="PTHR47829:SF1">
    <property type="entry name" value="HAD FAMILY PHOSPHATASE"/>
    <property type="match status" value="1"/>
</dbReference>
<dbReference type="InterPro" id="IPR023214">
    <property type="entry name" value="HAD_sf"/>
</dbReference>
<dbReference type="Pfam" id="PF00702">
    <property type="entry name" value="Hydrolase"/>
    <property type="match status" value="1"/>
</dbReference>
<dbReference type="SUPFAM" id="SSF56784">
    <property type="entry name" value="HAD-like"/>
    <property type="match status" value="1"/>
</dbReference>
<dbReference type="PROSITE" id="PS51257">
    <property type="entry name" value="PROKAR_LIPOPROTEIN"/>
    <property type="match status" value="1"/>
</dbReference>
<sequence>MIHRTGLILDFGGVLTTGVAACARAFDLRAGLPEGTFLSVIAKDPAGSALYADLERGTVTQAEWNKGTAALLGIEGTNLLGRVLQDLHPEPSVIAAAQAARAAGVKLGIFSNSLGMEPYNVYDGYDLAVNYDVVLISEHYKMRKPDPEIYEIMLNLMELPGEACVFVDDTARNLSPAEELGIATILAENPASTISQMEALLGISLTKQV</sequence>
<keyword evidence="2" id="KW-1185">Reference proteome</keyword>
<dbReference type="InterPro" id="IPR036412">
    <property type="entry name" value="HAD-like_sf"/>
</dbReference>
<dbReference type="SFLD" id="SFLDG01129">
    <property type="entry name" value="C1.5:_HAD__Beta-PGM__Phosphata"/>
    <property type="match status" value="1"/>
</dbReference>
<evidence type="ECO:0000313" key="2">
    <source>
        <dbReference type="Proteomes" id="UP000253868"/>
    </source>
</evidence>
<proteinExistence type="predicted"/>
<dbReference type="Proteomes" id="UP000253868">
    <property type="component" value="Chromosome"/>
</dbReference>
<evidence type="ECO:0000313" key="1">
    <source>
        <dbReference type="EMBL" id="AXG79169.1"/>
    </source>
</evidence>
<dbReference type="SFLD" id="SFLDS00003">
    <property type="entry name" value="Haloacid_Dehalogenase"/>
    <property type="match status" value="1"/>
</dbReference>
<dbReference type="InterPro" id="IPR052898">
    <property type="entry name" value="ACAD10-like"/>
</dbReference>
<dbReference type="AlphaFoldDB" id="A0A345HR45"/>
<dbReference type="NCBIfam" id="TIGR01509">
    <property type="entry name" value="HAD-SF-IA-v3"/>
    <property type="match status" value="1"/>
</dbReference>
<protein>
    <submittedName>
        <fullName evidence="1">HAD family phosphatase</fullName>
    </submittedName>
</protein>
<dbReference type="InterPro" id="IPR023198">
    <property type="entry name" value="PGP-like_dom2"/>
</dbReference>
<gene>
    <name evidence="1" type="ORF">DVK44_17525</name>
</gene>
<dbReference type="Gene3D" id="1.10.150.240">
    <property type="entry name" value="Putative phosphatase, domain 2"/>
    <property type="match status" value="1"/>
</dbReference>
<dbReference type="Gene3D" id="3.40.50.1000">
    <property type="entry name" value="HAD superfamily/HAD-like"/>
    <property type="match status" value="1"/>
</dbReference>
<dbReference type="InterPro" id="IPR006439">
    <property type="entry name" value="HAD-SF_hydro_IA"/>
</dbReference>
<accession>A0A345HR45</accession>
<organism evidence="1 2">
    <name type="scientific">Streptomyces paludis</name>
    <dbReference type="NCBI Taxonomy" id="2282738"/>
    <lineage>
        <taxon>Bacteria</taxon>
        <taxon>Bacillati</taxon>
        <taxon>Actinomycetota</taxon>
        <taxon>Actinomycetes</taxon>
        <taxon>Kitasatosporales</taxon>
        <taxon>Streptomycetaceae</taxon>
        <taxon>Streptomyces</taxon>
    </lineage>
</organism>
<dbReference type="PRINTS" id="PR00413">
    <property type="entry name" value="HADHALOGNASE"/>
</dbReference>
<dbReference type="RefSeq" id="WP_114660502.1">
    <property type="nucleotide sequence ID" value="NZ_CP031194.1"/>
</dbReference>
<dbReference type="KEGG" id="spad:DVK44_17525"/>
<dbReference type="EMBL" id="CP031194">
    <property type="protein sequence ID" value="AXG79169.1"/>
    <property type="molecule type" value="Genomic_DNA"/>
</dbReference>
<dbReference type="PANTHER" id="PTHR47829">
    <property type="entry name" value="HYDROLASE, PUTATIVE (AFU_ORTHOLOGUE AFUA_1G12880)-RELATED"/>
    <property type="match status" value="1"/>
</dbReference>